<dbReference type="PROSITE" id="PS00134">
    <property type="entry name" value="TRYPSIN_HIS"/>
    <property type="match status" value="1"/>
</dbReference>
<dbReference type="Gene3D" id="2.40.10.10">
    <property type="entry name" value="Trypsin-like serine proteases"/>
    <property type="match status" value="2"/>
</dbReference>
<reference evidence="7" key="2">
    <citation type="submission" date="2025-08" db="UniProtKB">
        <authorList>
            <consortium name="Ensembl"/>
        </authorList>
    </citation>
    <scope>IDENTIFICATION</scope>
</reference>
<keyword evidence="1 5" id="KW-0645">Protease</keyword>
<dbReference type="InterPro" id="IPR033116">
    <property type="entry name" value="TRYPSIN_SER"/>
</dbReference>
<dbReference type="GO" id="GO:0004252">
    <property type="term" value="F:serine-type endopeptidase activity"/>
    <property type="evidence" value="ECO:0007669"/>
    <property type="project" value="InterPro"/>
</dbReference>
<dbReference type="PROSITE" id="PS00135">
    <property type="entry name" value="TRYPSIN_SER"/>
    <property type="match status" value="1"/>
</dbReference>
<organism evidence="7 8">
    <name type="scientific">Denticeps clupeoides</name>
    <name type="common">denticle herring</name>
    <dbReference type="NCBI Taxonomy" id="299321"/>
    <lineage>
        <taxon>Eukaryota</taxon>
        <taxon>Metazoa</taxon>
        <taxon>Chordata</taxon>
        <taxon>Craniata</taxon>
        <taxon>Vertebrata</taxon>
        <taxon>Euteleostomi</taxon>
        <taxon>Actinopterygii</taxon>
        <taxon>Neopterygii</taxon>
        <taxon>Teleostei</taxon>
        <taxon>Clupei</taxon>
        <taxon>Clupeiformes</taxon>
        <taxon>Denticipitoidei</taxon>
        <taxon>Denticipitidae</taxon>
        <taxon>Denticeps</taxon>
    </lineage>
</organism>
<dbReference type="SMART" id="SM00020">
    <property type="entry name" value="Tryp_SPc"/>
    <property type="match status" value="1"/>
</dbReference>
<dbReference type="CDD" id="cd00190">
    <property type="entry name" value="Tryp_SPc"/>
    <property type="match status" value="1"/>
</dbReference>
<keyword evidence="3 5" id="KW-0720">Serine protease</keyword>
<feature type="domain" description="Peptidase S1" evidence="6">
    <location>
        <begin position="153"/>
        <end position="370"/>
    </location>
</feature>
<name>A0AAY4AR29_9TELE</name>
<sequence>TMPAARSGERWPRWKLVLVSVTCSLAVLVALALAAYFLRELINSKFFYCYRSLTFIPIALACNGKADCKNGEDEASCVSNMTTVRLVSERLLLQVYSTPAGWSFVCSENWRWQHTLAAYLVFFCLFTRKSCSSGSVIALSCSDCGIALGEDRIVGGVDTAIEDWPWQASLQWDGQHLCGGSLVSLTWVISAAHCFTGRTDVSRWRVALGSNRIVTSGAISVAKVVVHSKYNPKANDYDISMIQLSSPVTTGDTIRPVCLPPDQLTIKNGDSLAVTGWGALHENGAVSSVLQKATVPLIDQKDCISVYGSTITPRMLCAGFMKGEVDSCQGDSGGPLVFLSSHWQLVGVVSWGVGCARAGYPGVYTNVSMYTYPKDKCTIQCCHSIKQNAFCKNPLLQSF</sequence>
<dbReference type="SUPFAM" id="SSF50494">
    <property type="entry name" value="Trypsin-like serine proteases"/>
    <property type="match status" value="1"/>
</dbReference>
<dbReference type="AlphaFoldDB" id="A0AAY4AR29"/>
<dbReference type="InterPro" id="IPR018114">
    <property type="entry name" value="TRYPSIN_HIS"/>
</dbReference>
<reference evidence="7 8" key="1">
    <citation type="submission" date="2020-06" db="EMBL/GenBank/DDBJ databases">
        <authorList>
            <consortium name="Wellcome Sanger Institute Data Sharing"/>
        </authorList>
    </citation>
    <scope>NUCLEOTIDE SEQUENCE [LARGE SCALE GENOMIC DNA]</scope>
</reference>
<dbReference type="GO" id="GO:0006508">
    <property type="term" value="P:proteolysis"/>
    <property type="evidence" value="ECO:0007669"/>
    <property type="project" value="UniProtKB-KW"/>
</dbReference>
<dbReference type="InterPro" id="IPR002172">
    <property type="entry name" value="LDrepeatLR_classA_rpt"/>
</dbReference>
<reference evidence="7" key="3">
    <citation type="submission" date="2025-09" db="UniProtKB">
        <authorList>
            <consortium name="Ensembl"/>
        </authorList>
    </citation>
    <scope>IDENTIFICATION</scope>
</reference>
<dbReference type="GeneTree" id="ENSGT00940000155418"/>
<evidence type="ECO:0000256" key="5">
    <source>
        <dbReference type="RuleBase" id="RU363034"/>
    </source>
</evidence>
<keyword evidence="4" id="KW-1015">Disulfide bond</keyword>
<dbReference type="PANTHER" id="PTHR24252">
    <property type="entry name" value="ACROSIN-RELATED"/>
    <property type="match status" value="1"/>
</dbReference>
<evidence type="ECO:0000259" key="6">
    <source>
        <dbReference type="PROSITE" id="PS50240"/>
    </source>
</evidence>
<dbReference type="InterPro" id="IPR036055">
    <property type="entry name" value="LDL_receptor-like_sf"/>
</dbReference>
<accession>A0AAY4AR29</accession>
<protein>
    <recommendedName>
        <fullName evidence="6">Peptidase S1 domain-containing protein</fullName>
    </recommendedName>
</protein>
<dbReference type="InterPro" id="IPR001254">
    <property type="entry name" value="Trypsin_dom"/>
</dbReference>
<dbReference type="PROSITE" id="PS50240">
    <property type="entry name" value="TRYPSIN_DOM"/>
    <property type="match status" value="1"/>
</dbReference>
<dbReference type="InterPro" id="IPR001314">
    <property type="entry name" value="Peptidase_S1A"/>
</dbReference>
<dbReference type="InterPro" id="IPR043504">
    <property type="entry name" value="Peptidase_S1_PA_chymotrypsin"/>
</dbReference>
<gene>
    <name evidence="7" type="primary">tmprss4b</name>
</gene>
<dbReference type="Pfam" id="PF00057">
    <property type="entry name" value="Ldl_recept_a"/>
    <property type="match status" value="1"/>
</dbReference>
<evidence type="ECO:0000313" key="7">
    <source>
        <dbReference type="Ensembl" id="ENSDCDP00010009806.1"/>
    </source>
</evidence>
<dbReference type="PRINTS" id="PR00722">
    <property type="entry name" value="CHYMOTRYPSIN"/>
</dbReference>
<dbReference type="FunFam" id="2.40.10.10:FF:000003">
    <property type="entry name" value="Transmembrane serine protease 3"/>
    <property type="match status" value="1"/>
</dbReference>
<dbReference type="InterPro" id="IPR009003">
    <property type="entry name" value="Peptidase_S1_PA"/>
</dbReference>
<dbReference type="Gene3D" id="4.10.400.10">
    <property type="entry name" value="Low-density Lipoprotein Receptor"/>
    <property type="match status" value="1"/>
</dbReference>
<evidence type="ECO:0000256" key="3">
    <source>
        <dbReference type="ARBA" id="ARBA00022825"/>
    </source>
</evidence>
<dbReference type="SUPFAM" id="SSF57424">
    <property type="entry name" value="LDL receptor-like module"/>
    <property type="match status" value="1"/>
</dbReference>
<evidence type="ECO:0000256" key="1">
    <source>
        <dbReference type="ARBA" id="ARBA00022670"/>
    </source>
</evidence>
<evidence type="ECO:0000313" key="8">
    <source>
        <dbReference type="Proteomes" id="UP000694580"/>
    </source>
</evidence>
<dbReference type="Ensembl" id="ENSDCDT00010010297.1">
    <property type="protein sequence ID" value="ENSDCDP00010009806.1"/>
    <property type="gene ID" value="ENSDCDG00010004363.1"/>
</dbReference>
<keyword evidence="2 5" id="KW-0378">Hydrolase</keyword>
<dbReference type="PANTHER" id="PTHR24252:SF7">
    <property type="entry name" value="HYALIN"/>
    <property type="match status" value="1"/>
</dbReference>
<evidence type="ECO:0000256" key="2">
    <source>
        <dbReference type="ARBA" id="ARBA00022801"/>
    </source>
</evidence>
<dbReference type="Pfam" id="PF00089">
    <property type="entry name" value="Trypsin"/>
    <property type="match status" value="1"/>
</dbReference>
<dbReference type="CDD" id="cd00112">
    <property type="entry name" value="LDLa"/>
    <property type="match status" value="1"/>
</dbReference>
<dbReference type="Proteomes" id="UP000694580">
    <property type="component" value="Chromosome 6"/>
</dbReference>
<evidence type="ECO:0000256" key="4">
    <source>
        <dbReference type="ARBA" id="ARBA00023157"/>
    </source>
</evidence>
<proteinExistence type="predicted"/>
<keyword evidence="8" id="KW-1185">Reference proteome</keyword>